<dbReference type="AlphaFoldDB" id="K9F0P8"/>
<dbReference type="HOGENOM" id="CLU_1745775_0_0_11"/>
<comment type="caution">
    <text evidence="1">The sequence shown here is derived from an EMBL/GenBank/DDBJ whole genome shotgun (WGS) entry which is preliminary data.</text>
</comment>
<reference evidence="1 2" key="1">
    <citation type="submission" date="2012-09" db="EMBL/GenBank/DDBJ databases">
        <title>The Genome Sequence of Actinobaculum massiliae ACS-171-V-COL2.</title>
        <authorList>
            <consortium name="The Broad Institute Genome Sequencing Platform"/>
            <person name="Earl A."/>
            <person name="Ward D."/>
            <person name="Feldgarden M."/>
            <person name="Gevers D."/>
            <person name="Saerens B."/>
            <person name="Vaneechoutte M."/>
            <person name="Walker B."/>
            <person name="Young S.K."/>
            <person name="Zeng Q."/>
            <person name="Gargeya S."/>
            <person name="Fitzgerald M."/>
            <person name="Haas B."/>
            <person name="Abouelleil A."/>
            <person name="Alvarado L."/>
            <person name="Arachchi H.M."/>
            <person name="Berlin A."/>
            <person name="Chapman S.B."/>
            <person name="Goldberg J."/>
            <person name="Griggs A."/>
            <person name="Gujja S."/>
            <person name="Hansen M."/>
            <person name="Howarth C."/>
            <person name="Imamovic A."/>
            <person name="Larimer J."/>
            <person name="McCowen C."/>
            <person name="Montmayeur A."/>
            <person name="Murphy C."/>
            <person name="Neiman D."/>
            <person name="Pearson M."/>
            <person name="Priest M."/>
            <person name="Roberts A."/>
            <person name="Saif S."/>
            <person name="Shea T."/>
            <person name="Sisk P."/>
            <person name="Sykes S."/>
            <person name="Wortman J."/>
            <person name="Nusbaum C."/>
            <person name="Birren B."/>
        </authorList>
    </citation>
    <scope>NUCLEOTIDE SEQUENCE [LARGE SCALE GENOMIC DNA]</scope>
    <source>
        <strain evidence="2">ACS-171-V-Col2</strain>
    </source>
</reference>
<dbReference type="Pfam" id="PF13424">
    <property type="entry name" value="TPR_12"/>
    <property type="match status" value="1"/>
</dbReference>
<protein>
    <recommendedName>
        <fullName evidence="3">Tetratricopeptide repeat protein</fullName>
    </recommendedName>
</protein>
<name>K9F0P8_9ACTO</name>
<dbReference type="Proteomes" id="UP000009888">
    <property type="component" value="Unassembled WGS sequence"/>
</dbReference>
<dbReference type="SMART" id="SM00028">
    <property type="entry name" value="TPR"/>
    <property type="match status" value="3"/>
</dbReference>
<gene>
    <name evidence="1" type="ORF">HMPREF9233_00841</name>
</gene>
<evidence type="ECO:0008006" key="3">
    <source>
        <dbReference type="Google" id="ProtNLM"/>
    </source>
</evidence>
<proteinExistence type="predicted"/>
<evidence type="ECO:0000313" key="2">
    <source>
        <dbReference type="Proteomes" id="UP000009888"/>
    </source>
</evidence>
<dbReference type="STRING" id="202789.GCA_001457435_01284"/>
<dbReference type="RefSeq" id="WP_007001047.1">
    <property type="nucleotide sequence ID" value="NZ_JH992955.1"/>
</dbReference>
<dbReference type="SUPFAM" id="SSF48452">
    <property type="entry name" value="TPR-like"/>
    <property type="match status" value="1"/>
</dbReference>
<organism evidence="1 2">
    <name type="scientific">Actinobaculum massiliense ACS-171-V-Col2</name>
    <dbReference type="NCBI Taxonomy" id="883066"/>
    <lineage>
        <taxon>Bacteria</taxon>
        <taxon>Bacillati</taxon>
        <taxon>Actinomycetota</taxon>
        <taxon>Actinomycetes</taxon>
        <taxon>Actinomycetales</taxon>
        <taxon>Actinomycetaceae</taxon>
        <taxon>Actinobaculum</taxon>
    </lineage>
</organism>
<dbReference type="EMBL" id="AGWL01000005">
    <property type="protein sequence ID" value="EKU95080.1"/>
    <property type="molecule type" value="Genomic_DNA"/>
</dbReference>
<keyword evidence="2" id="KW-1185">Reference proteome</keyword>
<accession>K9F0P8</accession>
<dbReference type="Gene3D" id="1.25.40.10">
    <property type="entry name" value="Tetratricopeptide repeat domain"/>
    <property type="match status" value="1"/>
</dbReference>
<dbReference type="InterPro" id="IPR019734">
    <property type="entry name" value="TPR_rpt"/>
</dbReference>
<dbReference type="PATRIC" id="fig|883066.3.peg.877"/>
<dbReference type="InterPro" id="IPR011990">
    <property type="entry name" value="TPR-like_helical_dom_sf"/>
</dbReference>
<sequence>MSGKQGAREDGLREFHLGQGEIAAGNLEEAIPHYLAALDLFDGDADLSLERAVTAGQLAITYKGLTQMPQAVDYFGRAIALFQKYPQNADAMISLGNCFWHIGQIDEEAGDFDSARVAYNQAYAAYRSAPDTHAQQIEVLGKIRTLERS</sequence>
<evidence type="ECO:0000313" key="1">
    <source>
        <dbReference type="EMBL" id="EKU95080.1"/>
    </source>
</evidence>